<sequence length="133" mass="15545">MNRTIQKTILFISTFGARGCQVGSIWEFLKSLKMLVTPKIKDHFLANLIKSDQVQLFCIKGYKKDAENLSETGVQPKEITDFSIIAKNPGKDVLSHLQEVEKKFVVFFRALVELRFDYLEYKVFKIKRRNVWI</sequence>
<reference evidence="1 2" key="1">
    <citation type="journal article" date="2024" name="BMC Biol.">
        <title>Comparative genomics of Ascetosporea gives new insight into the evolutionary basis for animal parasitism in Rhizaria.</title>
        <authorList>
            <person name="Hiltunen Thoren M."/>
            <person name="Onut-Brannstrom I."/>
            <person name="Alfjorden A."/>
            <person name="Peckova H."/>
            <person name="Swords F."/>
            <person name="Hooper C."/>
            <person name="Holzer A.S."/>
            <person name="Bass D."/>
            <person name="Burki F."/>
        </authorList>
    </citation>
    <scope>NUCLEOTIDE SEQUENCE [LARGE SCALE GENOMIC DNA]</scope>
    <source>
        <strain evidence="1">20-A016</strain>
    </source>
</reference>
<evidence type="ECO:0000313" key="2">
    <source>
        <dbReference type="Proteomes" id="UP001439008"/>
    </source>
</evidence>
<evidence type="ECO:0000313" key="1">
    <source>
        <dbReference type="EMBL" id="MES1917973.1"/>
    </source>
</evidence>
<dbReference type="Proteomes" id="UP001439008">
    <property type="component" value="Unassembled WGS sequence"/>
</dbReference>
<name>A0ABV2ADZ6_9EUKA</name>
<dbReference type="EMBL" id="JBDODL010000001">
    <property type="protein sequence ID" value="MES1917973.1"/>
    <property type="molecule type" value="Genomic_DNA"/>
</dbReference>
<organism evidence="1 2">
    <name type="scientific">Bonamia ostreae</name>
    <dbReference type="NCBI Taxonomy" id="126728"/>
    <lineage>
        <taxon>Eukaryota</taxon>
        <taxon>Sar</taxon>
        <taxon>Rhizaria</taxon>
        <taxon>Endomyxa</taxon>
        <taxon>Ascetosporea</taxon>
        <taxon>Haplosporida</taxon>
        <taxon>Bonamia</taxon>
    </lineage>
</organism>
<comment type="caution">
    <text evidence="1">The sequence shown here is derived from an EMBL/GenBank/DDBJ whole genome shotgun (WGS) entry which is preliminary data.</text>
</comment>
<gene>
    <name evidence="1" type="ORF">MHBO_000010</name>
</gene>
<proteinExistence type="predicted"/>
<protein>
    <submittedName>
        <fullName evidence="1">Uncharacterized protein</fullName>
    </submittedName>
</protein>
<keyword evidence="2" id="KW-1185">Reference proteome</keyword>
<accession>A0ABV2ADZ6</accession>